<dbReference type="Pfam" id="PF05685">
    <property type="entry name" value="Uma2"/>
    <property type="match status" value="1"/>
</dbReference>
<dbReference type="STRING" id="1117379.BABA_13487"/>
<evidence type="ECO:0000313" key="2">
    <source>
        <dbReference type="EMBL" id="EKN66904.1"/>
    </source>
</evidence>
<keyword evidence="3" id="KW-1185">Reference proteome</keyword>
<dbReference type="PATRIC" id="fig|1117379.3.peg.2785"/>
<dbReference type="Gene3D" id="3.90.1570.10">
    <property type="entry name" value="tt1808, chain A"/>
    <property type="match status" value="1"/>
</dbReference>
<proteinExistence type="predicted"/>
<dbReference type="AlphaFoldDB" id="K6DF13"/>
<dbReference type="OrthoDB" id="9808428at2"/>
<dbReference type="InterPro" id="IPR012296">
    <property type="entry name" value="Nuclease_put_TT1808"/>
</dbReference>
<dbReference type="RefSeq" id="WP_007085696.1">
    <property type="nucleotide sequence ID" value="NZ_AJLS01000097.1"/>
</dbReference>
<evidence type="ECO:0000259" key="1">
    <source>
        <dbReference type="Pfam" id="PF05685"/>
    </source>
</evidence>
<dbReference type="Proteomes" id="UP000006316">
    <property type="component" value="Unassembled WGS sequence"/>
</dbReference>
<protein>
    <recommendedName>
        <fullName evidence="1">Putative restriction endonuclease domain-containing protein</fullName>
    </recommendedName>
</protein>
<dbReference type="PANTHER" id="PTHR36558">
    <property type="entry name" value="GLR1098 PROTEIN"/>
    <property type="match status" value="1"/>
</dbReference>
<feature type="domain" description="Putative restriction endonuclease" evidence="1">
    <location>
        <begin position="13"/>
        <end position="186"/>
    </location>
</feature>
<comment type="caution">
    <text evidence="2">The sequence shown here is derived from an EMBL/GenBank/DDBJ whole genome shotgun (WGS) entry which is preliminary data.</text>
</comment>
<dbReference type="InterPro" id="IPR008538">
    <property type="entry name" value="Uma2"/>
</dbReference>
<dbReference type="SUPFAM" id="SSF52980">
    <property type="entry name" value="Restriction endonuclease-like"/>
    <property type="match status" value="1"/>
</dbReference>
<organism evidence="2 3">
    <name type="scientific">Neobacillus bataviensis LMG 21833</name>
    <dbReference type="NCBI Taxonomy" id="1117379"/>
    <lineage>
        <taxon>Bacteria</taxon>
        <taxon>Bacillati</taxon>
        <taxon>Bacillota</taxon>
        <taxon>Bacilli</taxon>
        <taxon>Bacillales</taxon>
        <taxon>Bacillaceae</taxon>
        <taxon>Neobacillus</taxon>
    </lineage>
</organism>
<evidence type="ECO:0000313" key="3">
    <source>
        <dbReference type="Proteomes" id="UP000006316"/>
    </source>
</evidence>
<dbReference type="CDD" id="cd06260">
    <property type="entry name" value="DUF820-like"/>
    <property type="match status" value="1"/>
</dbReference>
<dbReference type="PANTHER" id="PTHR36558:SF1">
    <property type="entry name" value="RESTRICTION ENDONUCLEASE DOMAIN-CONTAINING PROTEIN-RELATED"/>
    <property type="match status" value="1"/>
</dbReference>
<dbReference type="EMBL" id="AJLS01000097">
    <property type="protein sequence ID" value="EKN66904.1"/>
    <property type="molecule type" value="Genomic_DNA"/>
</dbReference>
<name>K6DF13_9BACI</name>
<sequence>MADKRQKILTYKEYANWGEDERCEVLDGKIISMAPSPQPSHQEISMQLSIEIGSILRGKGCKAFAAPIDVFLFEDTHHKWIDENVRNWVIPDLIVVCDPSMIKRNKILGAPDLVVEIISSSSAKIDRIDKRLAYQRAGVKEYWIIDPANQLVEVYRLRNHSLELQDVFKREDIIPVHVLNELEIDLAVIFPERDE</sequence>
<dbReference type="eggNOG" id="COG4636">
    <property type="taxonomic scope" value="Bacteria"/>
</dbReference>
<dbReference type="InterPro" id="IPR011335">
    <property type="entry name" value="Restrct_endonuc-II-like"/>
</dbReference>
<reference evidence="2 3" key="1">
    <citation type="journal article" date="2012" name="Front. Microbiol.">
        <title>Redundancy and modularity in membrane-associated dissimilatory nitrate reduction in Bacillus.</title>
        <authorList>
            <person name="Heylen K."/>
            <person name="Keltjens J."/>
        </authorList>
    </citation>
    <scope>NUCLEOTIDE SEQUENCE [LARGE SCALE GENOMIC DNA]</scope>
    <source>
        <strain evidence="3">LMG 21833T</strain>
    </source>
</reference>
<accession>K6DF13</accession>
<gene>
    <name evidence="2" type="ORF">BABA_13487</name>
</gene>